<organism evidence="3 5">
    <name type="scientific">Acetobacter indonesiensis</name>
    <dbReference type="NCBI Taxonomy" id="104101"/>
    <lineage>
        <taxon>Bacteria</taxon>
        <taxon>Pseudomonadati</taxon>
        <taxon>Pseudomonadota</taxon>
        <taxon>Alphaproteobacteria</taxon>
        <taxon>Acetobacterales</taxon>
        <taxon>Acetobacteraceae</taxon>
        <taxon>Acetobacter</taxon>
    </lineage>
</organism>
<evidence type="ECO:0000256" key="1">
    <source>
        <dbReference type="SAM" id="MobiDB-lite"/>
    </source>
</evidence>
<name>A0A6N3T204_9PROT</name>
<dbReference type="EMBL" id="BAMW01000015">
    <property type="protein sequence ID" value="GAN62876.1"/>
    <property type="molecule type" value="Genomic_DNA"/>
</dbReference>
<gene>
    <name evidence="2" type="ORF">Abin_015_162</name>
    <name evidence="3" type="ORF">AIN02nite_04700</name>
</gene>
<feature type="region of interest" description="Disordered" evidence="1">
    <location>
        <begin position="191"/>
        <end position="210"/>
    </location>
</feature>
<feature type="region of interest" description="Disordered" evidence="1">
    <location>
        <begin position="29"/>
        <end position="50"/>
    </location>
</feature>
<keyword evidence="4" id="KW-1185">Reference proteome</keyword>
<dbReference type="AlphaFoldDB" id="A0A6N3T204"/>
<evidence type="ECO:0000313" key="3">
    <source>
        <dbReference type="EMBL" id="GEN02445.1"/>
    </source>
</evidence>
<accession>A0A6N3T204</accession>
<dbReference type="RefSeq" id="WP_052948170.1">
    <property type="nucleotide sequence ID" value="NZ_BAMW01000015.1"/>
</dbReference>
<reference evidence="3 5" key="2">
    <citation type="submission" date="2019-07" db="EMBL/GenBank/DDBJ databases">
        <title>Whole genome shotgun sequence of Acetobacter indonesiensis NBRC 16471.</title>
        <authorList>
            <person name="Hosoyama A."/>
            <person name="Uohara A."/>
            <person name="Ohji S."/>
            <person name="Ichikawa N."/>
        </authorList>
    </citation>
    <scope>NUCLEOTIDE SEQUENCE [LARGE SCALE GENOMIC DNA]</scope>
    <source>
        <strain evidence="3 5">NBRC 16471</strain>
    </source>
</reference>
<evidence type="ECO:0000313" key="5">
    <source>
        <dbReference type="Proteomes" id="UP000321104"/>
    </source>
</evidence>
<sequence length="210" mass="21738">MARRNARTTISTLAVVLVTATGATGWDAYAQPAGPSPSGPASGGVQDVAPSLDGQGGVAICFAHRPQDKPDTLMVIPSGTIFVAHSPANGRKQPAQAEGFVTTETVTLTEMQPCGMADASTVVSRTRHWLVNPVQPQPTVTFQPVGDVSGNGLDSGFEDDESGFRAAVKAGIITAHVQAPLHDTVYLTESDADIPDAGVRGSDTHTPDRP</sequence>
<evidence type="ECO:0000313" key="2">
    <source>
        <dbReference type="EMBL" id="GAN62876.1"/>
    </source>
</evidence>
<dbReference type="EMBL" id="BJXQ01000002">
    <property type="protein sequence ID" value="GEN02445.1"/>
    <property type="molecule type" value="Genomic_DNA"/>
</dbReference>
<proteinExistence type="predicted"/>
<dbReference type="Proteomes" id="UP000032673">
    <property type="component" value="Unassembled WGS sequence"/>
</dbReference>
<protein>
    <submittedName>
        <fullName evidence="3">Uncharacterized protein</fullName>
    </submittedName>
</protein>
<evidence type="ECO:0000313" key="4">
    <source>
        <dbReference type="Proteomes" id="UP000032673"/>
    </source>
</evidence>
<comment type="caution">
    <text evidence="3">The sequence shown here is derived from an EMBL/GenBank/DDBJ whole genome shotgun (WGS) entry which is preliminary data.</text>
</comment>
<reference evidence="2 4" key="1">
    <citation type="submission" date="2012-11" db="EMBL/GenBank/DDBJ databases">
        <title>Whole genome sequence of Acetobacter indonesiensis 5H-1.</title>
        <authorList>
            <person name="Azuma Y."/>
            <person name="Higashiura N."/>
            <person name="Hirakawa H."/>
            <person name="Matsushita K."/>
        </authorList>
    </citation>
    <scope>NUCLEOTIDE SEQUENCE [LARGE SCALE GENOMIC DNA]</scope>
    <source>
        <strain evidence="2 4">5H-1</strain>
    </source>
</reference>
<dbReference type="Proteomes" id="UP000321104">
    <property type="component" value="Unassembled WGS sequence"/>
</dbReference>